<comment type="caution">
    <text evidence="1">The sequence shown here is derived from an EMBL/GenBank/DDBJ whole genome shotgun (WGS) entry which is preliminary data.</text>
</comment>
<dbReference type="Proteomes" id="UP001202289">
    <property type="component" value="Unassembled WGS sequence"/>
</dbReference>
<reference evidence="1" key="1">
    <citation type="submission" date="2022-05" db="EMBL/GenBank/DDBJ databases">
        <title>Comparative Genomics of Spacecraft Associated Microbes.</title>
        <authorList>
            <person name="Tran M.T."/>
            <person name="Wright A."/>
            <person name="Seuylemezian A."/>
            <person name="Eisen J."/>
            <person name="Coil D."/>
        </authorList>
    </citation>
    <scope>NUCLEOTIDE SEQUENCE</scope>
    <source>
        <strain evidence="1">FAIRING 10M-2.2</strain>
    </source>
</reference>
<keyword evidence="2" id="KW-1185">Reference proteome</keyword>
<evidence type="ECO:0000313" key="1">
    <source>
        <dbReference type="EMBL" id="MCM3734910.1"/>
    </source>
</evidence>
<accession>A0ACC6A2U4</accession>
<proteinExistence type="predicted"/>
<evidence type="ECO:0000313" key="2">
    <source>
        <dbReference type="Proteomes" id="UP001202289"/>
    </source>
</evidence>
<organism evidence="1 2">
    <name type="scientific">Bacillus cytotoxicus</name>
    <dbReference type="NCBI Taxonomy" id="580165"/>
    <lineage>
        <taxon>Bacteria</taxon>
        <taxon>Bacillati</taxon>
        <taxon>Bacillota</taxon>
        <taxon>Bacilli</taxon>
        <taxon>Bacillales</taxon>
        <taxon>Bacillaceae</taxon>
        <taxon>Bacillus</taxon>
        <taxon>Bacillus cereus group</taxon>
    </lineage>
</organism>
<dbReference type="EMBL" id="JAMBOP010000003">
    <property type="protein sequence ID" value="MCM3734910.1"/>
    <property type="molecule type" value="Genomic_DNA"/>
</dbReference>
<gene>
    <name evidence="1" type="ORF">M3215_03520</name>
</gene>
<name>A0ACC6A2U4_9BACI</name>
<protein>
    <submittedName>
        <fullName evidence="1">VWA domain-containing protein</fullName>
    </submittedName>
</protein>
<sequence length="698" mass="80142">MYIRIIATSILFLLLICMNPFSSLAKGEEGRQRVVSLVYDDSGSMRNNDRWKYANYALQSLIALLDEKDTFTYVPMSHPAGEISVSLEKSKRQGEIEKIQTWNEQANTPFQSVETAIQSMKREAQVNANREFWLIVLTDGAFNELEKQEDSEKKRIFETLSKFKKEMEAKKVSLHAVLITMEENLGPQEKMQMNIFKDIWKQQTNGIVLPTSGEDGVIHSVNKAAAFVANRDPFSSVEETVKTSIVGNKIEITTPFPLKRITLVNQSSQNVPYRIQNIKGSLQLQSKFSIQAPAGMGLYGGITHIMSKNNDVIEPGAYILEVDQAVSKENMKVLVEPALDYSISTYEKEQKKTTDQFYEGQTAIIEAKPTNVPVDASYFTAQIEINGQIYAMKWNGERKAFYYETKIGKESIRGNVHMNIKGFYRQTKEFYMQSAPRPKLSLQVMTTNYTEKVTNLKHSAPIIIQPLLNDEALSEAEVKELLKTVTVTFPKSINYEIKQHRNQLYVYPRPYYSNTFNFTDTGTVEATITLQDSQSQKVSKQFSLSISDVPFFERYAIIFQFVLPFSIILLIVATLVIGWVVRPRFHRKALIYYEWDQSIAEDWLYKSEPEPLRTKWWNHYFGIPFRAERKTVQSVTFVAKKGSKSIFVTKDSQVSGMVIDGMFLTDEETGREHKTLYPNEMIVIDRGYGKELYKYECE</sequence>